<evidence type="ECO:0000256" key="1">
    <source>
        <dbReference type="ARBA" id="ARBA00004123"/>
    </source>
</evidence>
<proteinExistence type="predicted"/>
<feature type="region of interest" description="Disordered" evidence="7">
    <location>
        <begin position="147"/>
        <end position="201"/>
    </location>
</feature>
<name>A0A4S8I7P3_MUSBA</name>
<dbReference type="SUPFAM" id="SSF55455">
    <property type="entry name" value="SRF-like"/>
    <property type="match status" value="1"/>
</dbReference>
<comment type="subcellular location">
    <subcellularLocation>
        <location evidence="1">Nucleus</location>
    </subcellularLocation>
</comment>
<evidence type="ECO:0000256" key="5">
    <source>
        <dbReference type="ARBA" id="ARBA00023242"/>
    </source>
</evidence>
<evidence type="ECO:0000256" key="7">
    <source>
        <dbReference type="SAM" id="MobiDB-lite"/>
    </source>
</evidence>
<keyword evidence="10" id="KW-1185">Reference proteome</keyword>
<accession>A0A4S8I7P3</accession>
<dbReference type="PROSITE" id="PS50066">
    <property type="entry name" value="MADS_BOX_2"/>
    <property type="match status" value="1"/>
</dbReference>
<dbReference type="GO" id="GO:0005634">
    <property type="term" value="C:nucleus"/>
    <property type="evidence" value="ECO:0007669"/>
    <property type="project" value="UniProtKB-SubCell"/>
</dbReference>
<keyword evidence="5" id="KW-0539">Nucleus</keyword>
<evidence type="ECO:0000256" key="2">
    <source>
        <dbReference type="ARBA" id="ARBA00023015"/>
    </source>
</evidence>
<keyword evidence="2" id="KW-0805">Transcription regulation</keyword>
<keyword evidence="6" id="KW-0175">Coiled coil</keyword>
<dbReference type="GO" id="GO:0045944">
    <property type="term" value="P:positive regulation of transcription by RNA polymerase II"/>
    <property type="evidence" value="ECO:0007669"/>
    <property type="project" value="InterPro"/>
</dbReference>
<dbReference type="Proteomes" id="UP000317650">
    <property type="component" value="Chromosome 2"/>
</dbReference>
<dbReference type="SMART" id="SM00432">
    <property type="entry name" value="MADS"/>
    <property type="match status" value="1"/>
</dbReference>
<dbReference type="InterPro" id="IPR036879">
    <property type="entry name" value="TF_MADSbox_sf"/>
</dbReference>
<evidence type="ECO:0000256" key="4">
    <source>
        <dbReference type="ARBA" id="ARBA00023163"/>
    </source>
</evidence>
<sequence length="201" mass="22460">MAPRRGRVEMRRIEDRTSRQVRFSKRRSGLFKKAFELAVLCDAEVALLVFSPGGKLYEFSSVSSLESTLDRYQTFMNAENVVRKLDDNAQNHDEEFALLEANSKLLEIGKRLVETNLAGMNVEELGKLEEDLCSALKWATSRKEQLMTGSLNRPQKEVAGTTTTSITEAERRCDGSNDSAVEGERVSVRPPARATLGDVDT</sequence>
<evidence type="ECO:0000259" key="8">
    <source>
        <dbReference type="PROSITE" id="PS50066"/>
    </source>
</evidence>
<feature type="domain" description="MADS-box" evidence="8">
    <location>
        <begin position="3"/>
        <end position="63"/>
    </location>
</feature>
<dbReference type="GO" id="GO:0046983">
    <property type="term" value="F:protein dimerization activity"/>
    <property type="evidence" value="ECO:0007669"/>
    <property type="project" value="InterPro"/>
</dbReference>
<dbReference type="AlphaFoldDB" id="A0A4S8I7P3"/>
<gene>
    <name evidence="9" type="ORF">C4D60_Mb02t02390</name>
</gene>
<comment type="caution">
    <text evidence="9">The sequence shown here is derived from an EMBL/GenBank/DDBJ whole genome shotgun (WGS) entry which is preliminary data.</text>
</comment>
<dbReference type="PANTHER" id="PTHR48019">
    <property type="entry name" value="SERUM RESPONSE FACTOR HOMOLOG"/>
    <property type="match status" value="1"/>
</dbReference>
<feature type="coiled-coil region" evidence="6">
    <location>
        <begin position="75"/>
        <end position="102"/>
    </location>
</feature>
<evidence type="ECO:0000256" key="3">
    <source>
        <dbReference type="ARBA" id="ARBA00023125"/>
    </source>
</evidence>
<dbReference type="InterPro" id="IPR002100">
    <property type="entry name" value="TF_MADSbox"/>
</dbReference>
<keyword evidence="4" id="KW-0804">Transcription</keyword>
<evidence type="ECO:0000313" key="9">
    <source>
        <dbReference type="EMBL" id="THU43963.1"/>
    </source>
</evidence>
<protein>
    <recommendedName>
        <fullName evidence="8">MADS-box domain-containing protein</fullName>
    </recommendedName>
</protein>
<dbReference type="EMBL" id="PYDT01000011">
    <property type="protein sequence ID" value="THU43963.1"/>
    <property type="molecule type" value="Genomic_DNA"/>
</dbReference>
<dbReference type="Gene3D" id="3.40.1810.10">
    <property type="entry name" value="Transcription factor, MADS-box"/>
    <property type="match status" value="1"/>
</dbReference>
<dbReference type="PRINTS" id="PR00404">
    <property type="entry name" value="MADSDOMAIN"/>
</dbReference>
<evidence type="ECO:0000256" key="6">
    <source>
        <dbReference type="SAM" id="Coils"/>
    </source>
</evidence>
<dbReference type="CDD" id="cd00265">
    <property type="entry name" value="MADS_MEF2_like"/>
    <property type="match status" value="1"/>
</dbReference>
<evidence type="ECO:0000313" key="10">
    <source>
        <dbReference type="Proteomes" id="UP000317650"/>
    </source>
</evidence>
<dbReference type="InterPro" id="IPR050142">
    <property type="entry name" value="MADS-box/MEF2_TF"/>
</dbReference>
<organism evidence="9 10">
    <name type="scientific">Musa balbisiana</name>
    <name type="common">Banana</name>
    <dbReference type="NCBI Taxonomy" id="52838"/>
    <lineage>
        <taxon>Eukaryota</taxon>
        <taxon>Viridiplantae</taxon>
        <taxon>Streptophyta</taxon>
        <taxon>Embryophyta</taxon>
        <taxon>Tracheophyta</taxon>
        <taxon>Spermatophyta</taxon>
        <taxon>Magnoliopsida</taxon>
        <taxon>Liliopsida</taxon>
        <taxon>Zingiberales</taxon>
        <taxon>Musaceae</taxon>
        <taxon>Musa</taxon>
    </lineage>
</organism>
<dbReference type="Pfam" id="PF00319">
    <property type="entry name" value="SRF-TF"/>
    <property type="match status" value="1"/>
</dbReference>
<reference evidence="9 10" key="1">
    <citation type="journal article" date="2019" name="Nat. Plants">
        <title>Genome sequencing of Musa balbisiana reveals subgenome evolution and function divergence in polyploid bananas.</title>
        <authorList>
            <person name="Yao X."/>
        </authorList>
    </citation>
    <scope>NUCLEOTIDE SEQUENCE [LARGE SCALE GENOMIC DNA]</scope>
    <source>
        <strain evidence="10">cv. DH-PKW</strain>
        <tissue evidence="9">Leaves</tissue>
    </source>
</reference>
<keyword evidence="3" id="KW-0238">DNA-binding</keyword>
<dbReference type="FunFam" id="3.40.1810.10:FF:000008">
    <property type="entry name" value="MADS-box transcription factor 1"/>
    <property type="match status" value="1"/>
</dbReference>
<dbReference type="InterPro" id="IPR033896">
    <property type="entry name" value="MEF2-like_N"/>
</dbReference>
<dbReference type="STRING" id="52838.A0A4S8I7P3"/>
<dbReference type="GO" id="GO:0000977">
    <property type="term" value="F:RNA polymerase II transcription regulatory region sequence-specific DNA binding"/>
    <property type="evidence" value="ECO:0007669"/>
    <property type="project" value="InterPro"/>
</dbReference>